<dbReference type="Proteomes" id="UP001195724">
    <property type="component" value="Unassembled WGS sequence"/>
</dbReference>
<dbReference type="SUPFAM" id="SSF53474">
    <property type="entry name" value="alpha/beta-Hydrolases"/>
    <property type="match status" value="1"/>
</dbReference>
<dbReference type="EMBL" id="JAFBCL010000001">
    <property type="protein sequence ID" value="MBM7813741.1"/>
    <property type="molecule type" value="Genomic_DNA"/>
</dbReference>
<dbReference type="RefSeq" id="WP_204844340.1">
    <property type="nucleotide sequence ID" value="NZ_JAFBCL010000001.1"/>
</dbReference>
<keyword evidence="6" id="KW-1185">Reference proteome</keyword>
<sequence>MRRVLGSVFALILLFALPVAAAPVAPPAPPSAAEPGGTPPDRPLPGYAISNPPLAPALVGGEPSRVEQGVHRHAAYTAEVPPRWNGRLALWAHGYRGPSATLTVEPPPHGLRQRLLDQGFAWAASSYSANGYDVKAGVESTRDLAGHFAALVGQPRDVFLVGASMGGHVIARSLEQHPGSYRGALALCGALGDHELFDFFLDHQLVAQALAGVDAFPLPADYLSTRVPLIKANLGLDGTPNERGRQFARVVVERSGGERPGAQAAFAHWRDFLFGLPAVRTGDDLATDPLRIATNASTRYAPTTPVDLNREVERVPPQDPRARQTPELTAIPRVEGRPSAPVLSLHGLGDLFVPFSMEQRYQREVRDNGRSDLLAQRAIRTVEHCEFSPAEVGRAWDDLVAWADTGRRPAADVVDDPAAVAAADYGCRFSDPDAYGTGTRGSFPRC</sequence>
<accession>A0A8T8HUY2</accession>
<feature type="compositionally biased region" description="Pro residues" evidence="1">
    <location>
        <begin position="25"/>
        <end position="43"/>
    </location>
</feature>
<dbReference type="InterPro" id="IPR029058">
    <property type="entry name" value="AB_hydrolase_fold"/>
</dbReference>
<protein>
    <submittedName>
        <fullName evidence="3">Pimeloyl-ACP methyl ester carboxylesterase</fullName>
    </submittedName>
</protein>
<feature type="chain" id="PRO_5035943683" evidence="2">
    <location>
        <begin position="22"/>
        <end position="446"/>
    </location>
</feature>
<organism evidence="4 5">
    <name type="scientific">Saccharothrix algeriensis</name>
    <dbReference type="NCBI Taxonomy" id="173560"/>
    <lineage>
        <taxon>Bacteria</taxon>
        <taxon>Bacillati</taxon>
        <taxon>Actinomycetota</taxon>
        <taxon>Actinomycetes</taxon>
        <taxon>Pseudonocardiales</taxon>
        <taxon>Pseudonocardiaceae</taxon>
        <taxon>Saccharothrix</taxon>
    </lineage>
</organism>
<evidence type="ECO:0000313" key="5">
    <source>
        <dbReference type="Proteomes" id="UP000671828"/>
    </source>
</evidence>
<reference evidence="3 6" key="1">
    <citation type="submission" date="2021-01" db="EMBL/GenBank/DDBJ databases">
        <title>Sequencing the genomes of 1000 actinobacteria strains.</title>
        <authorList>
            <person name="Klenk H.-P."/>
        </authorList>
    </citation>
    <scope>NUCLEOTIDE SEQUENCE [LARGE SCALE GENOMIC DNA]</scope>
    <source>
        <strain evidence="3 6">DSM 44581</strain>
    </source>
</reference>
<gene>
    <name evidence="4" type="ORF">J7S33_23830</name>
    <name evidence="3" type="ORF">JOE68_004606</name>
</gene>
<reference evidence="4" key="2">
    <citation type="submission" date="2021-04" db="EMBL/GenBank/DDBJ databases">
        <title>Saccharothrix algeriensis WGS.</title>
        <authorList>
            <person name="Stuskova K."/>
            <person name="Hakalova E."/>
            <person name="Tebbal A.B."/>
            <person name="Eichmeier A."/>
        </authorList>
    </citation>
    <scope>NUCLEOTIDE SEQUENCE</scope>
    <source>
        <strain evidence="4">NRRL B-24137</strain>
    </source>
</reference>
<dbReference type="Proteomes" id="UP000671828">
    <property type="component" value="Chromosome"/>
</dbReference>
<evidence type="ECO:0000313" key="3">
    <source>
        <dbReference type="EMBL" id="MBM7813741.1"/>
    </source>
</evidence>
<evidence type="ECO:0000313" key="4">
    <source>
        <dbReference type="EMBL" id="QTR02201.1"/>
    </source>
</evidence>
<evidence type="ECO:0000256" key="2">
    <source>
        <dbReference type="SAM" id="SignalP"/>
    </source>
</evidence>
<proteinExistence type="predicted"/>
<dbReference type="EMBL" id="CP072788">
    <property type="protein sequence ID" value="QTR02201.1"/>
    <property type="molecule type" value="Genomic_DNA"/>
</dbReference>
<evidence type="ECO:0000313" key="6">
    <source>
        <dbReference type="Proteomes" id="UP001195724"/>
    </source>
</evidence>
<dbReference type="Gene3D" id="3.40.50.1820">
    <property type="entry name" value="alpha/beta hydrolase"/>
    <property type="match status" value="1"/>
</dbReference>
<dbReference type="AlphaFoldDB" id="A0A8T8HUY2"/>
<keyword evidence="2" id="KW-0732">Signal</keyword>
<feature type="region of interest" description="Disordered" evidence="1">
    <location>
        <begin position="25"/>
        <end position="47"/>
    </location>
</feature>
<evidence type="ECO:0000256" key="1">
    <source>
        <dbReference type="SAM" id="MobiDB-lite"/>
    </source>
</evidence>
<feature type="signal peptide" evidence="2">
    <location>
        <begin position="1"/>
        <end position="21"/>
    </location>
</feature>
<name>A0A8T8HUY2_9PSEU</name>